<keyword evidence="2" id="KW-1185">Reference proteome</keyword>
<comment type="caution">
    <text evidence="1">The sequence shown here is derived from an EMBL/GenBank/DDBJ whole genome shotgun (WGS) entry which is preliminary data.</text>
</comment>
<dbReference type="EMBL" id="NMUL01000034">
    <property type="protein sequence ID" value="OXM63307.1"/>
    <property type="molecule type" value="Genomic_DNA"/>
</dbReference>
<reference evidence="2" key="1">
    <citation type="submission" date="2017-07" db="EMBL/GenBank/DDBJ databases">
        <title>Comparative genome mining reveals phylogenetic distribution patterns of secondary metabolites in Amycolatopsis.</title>
        <authorList>
            <person name="Adamek M."/>
            <person name="Alanjary M."/>
            <person name="Sales-Ortells H."/>
            <person name="Goodfellow M."/>
            <person name="Bull A.T."/>
            <person name="Kalinowski J."/>
            <person name="Ziemert N."/>
        </authorList>
    </citation>
    <scope>NUCLEOTIDE SEQUENCE [LARGE SCALE GENOMIC DNA]</scope>
    <source>
        <strain evidence="2">H5</strain>
    </source>
</reference>
<accession>A0A229SVY6</accession>
<proteinExistence type="predicted"/>
<sequence>MAALGLAGGVQLVSAVPAEAAIGAIQVIAGPLSPTNSEPLKSASANCPPGTQIISGGGWVFVNGRGADADSVVLSQLQPVHSTSGGQDSFVVLGQEMAPGTSSTWWVQAFAVCGQVPGLHVVAGHSALGSQPEQKADALCASSERVLGVGGRIVNPVGKVTLTKVAPLTATTAEVVADEDATGLTSNWQIEAYAVCAPAPAGYQVVANTSSSTANSDPEQVAFVNCPPGTRALGTGAVELSPKPGTGLQVVFPGSPLEVVAVESTPTSLLWGPTLVQGICAT</sequence>
<organism evidence="1 2">
    <name type="scientific">Amycolatopsis vastitatis</name>
    <dbReference type="NCBI Taxonomy" id="1905142"/>
    <lineage>
        <taxon>Bacteria</taxon>
        <taxon>Bacillati</taxon>
        <taxon>Actinomycetota</taxon>
        <taxon>Actinomycetes</taxon>
        <taxon>Pseudonocardiales</taxon>
        <taxon>Pseudonocardiaceae</taxon>
        <taxon>Amycolatopsis</taxon>
    </lineage>
</organism>
<dbReference type="AlphaFoldDB" id="A0A229SVY6"/>
<dbReference type="Proteomes" id="UP000215199">
    <property type="component" value="Unassembled WGS sequence"/>
</dbReference>
<evidence type="ECO:0000313" key="1">
    <source>
        <dbReference type="EMBL" id="OXM63307.1"/>
    </source>
</evidence>
<gene>
    <name evidence="1" type="ORF">CF165_30895</name>
</gene>
<protein>
    <submittedName>
        <fullName evidence="1">Uncharacterized protein</fullName>
    </submittedName>
</protein>
<name>A0A229SVY6_9PSEU</name>
<evidence type="ECO:0000313" key="2">
    <source>
        <dbReference type="Proteomes" id="UP000215199"/>
    </source>
</evidence>